<accession>A0A4U0U6D7</accession>
<dbReference type="OrthoDB" id="2017497at2759"/>
<gene>
    <name evidence="1" type="ORF">B0A50_02901</name>
</gene>
<protein>
    <recommendedName>
        <fullName evidence="3">PLC-like phosphodiesterase</fullName>
    </recommendedName>
</protein>
<dbReference type="InterPro" id="IPR017946">
    <property type="entry name" value="PLC-like_Pdiesterase_TIM-brl"/>
</dbReference>
<evidence type="ECO:0008006" key="3">
    <source>
        <dbReference type="Google" id="ProtNLM"/>
    </source>
</evidence>
<name>A0A4U0U6D7_9PEZI</name>
<dbReference type="Proteomes" id="UP000308549">
    <property type="component" value="Unassembled WGS sequence"/>
</dbReference>
<dbReference type="GO" id="GO:0008081">
    <property type="term" value="F:phosphoric diester hydrolase activity"/>
    <property type="evidence" value="ECO:0007669"/>
    <property type="project" value="InterPro"/>
</dbReference>
<dbReference type="EMBL" id="NAJL01000012">
    <property type="protein sequence ID" value="TKA30182.1"/>
    <property type="molecule type" value="Genomic_DNA"/>
</dbReference>
<dbReference type="GO" id="GO:0006629">
    <property type="term" value="P:lipid metabolic process"/>
    <property type="evidence" value="ECO:0007669"/>
    <property type="project" value="InterPro"/>
</dbReference>
<comment type="caution">
    <text evidence="1">The sequence shown here is derived from an EMBL/GenBank/DDBJ whole genome shotgun (WGS) entry which is preliminary data.</text>
</comment>
<dbReference type="SUPFAM" id="SSF51695">
    <property type="entry name" value="PLC-like phosphodiesterases"/>
    <property type="match status" value="1"/>
</dbReference>
<dbReference type="CDD" id="cd08589">
    <property type="entry name" value="PI-PLCc_SaPLC1_like"/>
    <property type="match status" value="1"/>
</dbReference>
<keyword evidence="2" id="KW-1185">Reference proteome</keyword>
<dbReference type="Pfam" id="PF16670">
    <property type="entry name" value="PI-PLC-C1"/>
    <property type="match status" value="1"/>
</dbReference>
<organism evidence="1 2">
    <name type="scientific">Salinomyces thailandicus</name>
    <dbReference type="NCBI Taxonomy" id="706561"/>
    <lineage>
        <taxon>Eukaryota</taxon>
        <taxon>Fungi</taxon>
        <taxon>Dikarya</taxon>
        <taxon>Ascomycota</taxon>
        <taxon>Pezizomycotina</taxon>
        <taxon>Dothideomycetes</taxon>
        <taxon>Dothideomycetidae</taxon>
        <taxon>Mycosphaerellales</taxon>
        <taxon>Teratosphaeriaceae</taxon>
        <taxon>Salinomyces</taxon>
    </lineage>
</organism>
<sequence length="433" mass="49473">MMRHGWHLIKYKQLFAALVLVLFFSILLTSHWKYNNLDPADNGNDMATRILTALSLAAGLSHALHRNAPELRMNHMQVVGTHNSYHREVSLEERAVFEKIVPNPENLYYSHAKFADQLSHQAVRSLEIDLHSDTKGGLYSDPLIWRLSNLTNATAPFYDPNFFKPGLKVFHVTDADMNSVCHTFIECLQQLKAWSDKHPTHIPILIDLELKCDAFYCAVNGTCAAEARNWTLPRILEVDREIRSILPATQLITPDDVRHPNQTLEQTILQTGWPKINDVRGRFMFYFDNDPDDTSPCTSIRSLYRRNGHESLQNRTVFTNSVEGDSDAAFIKYNNPTDGGAAEIQRLVRKGYIVRTRADVPITTVLERDLSRFTAAWQSGAQIVSTDWPEYGMSARYDWDYVVKLGRERVARCNPVTAPEGCEDCEFETRELD</sequence>
<dbReference type="AlphaFoldDB" id="A0A4U0U6D7"/>
<dbReference type="Gene3D" id="3.20.20.190">
    <property type="entry name" value="Phosphatidylinositol (PI) phosphodiesterase"/>
    <property type="match status" value="1"/>
</dbReference>
<evidence type="ECO:0000313" key="1">
    <source>
        <dbReference type="EMBL" id="TKA30182.1"/>
    </source>
</evidence>
<reference evidence="1 2" key="1">
    <citation type="submission" date="2017-03" db="EMBL/GenBank/DDBJ databases">
        <title>Genomes of endolithic fungi from Antarctica.</title>
        <authorList>
            <person name="Coleine C."/>
            <person name="Masonjones S."/>
            <person name="Stajich J.E."/>
        </authorList>
    </citation>
    <scope>NUCLEOTIDE SEQUENCE [LARGE SCALE GENOMIC DNA]</scope>
    <source>
        <strain evidence="1 2">CCFEE 6315</strain>
    </source>
</reference>
<proteinExistence type="predicted"/>
<evidence type="ECO:0000313" key="2">
    <source>
        <dbReference type="Proteomes" id="UP000308549"/>
    </source>
</evidence>
<dbReference type="InterPro" id="IPR032075">
    <property type="entry name" value="PI-PLC-C1"/>
</dbReference>